<dbReference type="AlphaFoldDB" id="A0AAD1RM56"/>
<feature type="compositionally biased region" description="Polar residues" evidence="1">
    <location>
        <begin position="99"/>
        <end position="108"/>
    </location>
</feature>
<reference evidence="2" key="1">
    <citation type="submission" date="2022-03" db="EMBL/GenBank/DDBJ databases">
        <authorList>
            <person name="Alioto T."/>
            <person name="Alioto T."/>
            <person name="Gomez Garrido J."/>
        </authorList>
    </citation>
    <scope>NUCLEOTIDE SEQUENCE</scope>
</reference>
<organism evidence="2 3">
    <name type="scientific">Pelobates cultripes</name>
    <name type="common">Western spadefoot toad</name>
    <dbReference type="NCBI Taxonomy" id="61616"/>
    <lineage>
        <taxon>Eukaryota</taxon>
        <taxon>Metazoa</taxon>
        <taxon>Chordata</taxon>
        <taxon>Craniata</taxon>
        <taxon>Vertebrata</taxon>
        <taxon>Euteleostomi</taxon>
        <taxon>Amphibia</taxon>
        <taxon>Batrachia</taxon>
        <taxon>Anura</taxon>
        <taxon>Pelobatoidea</taxon>
        <taxon>Pelobatidae</taxon>
        <taxon>Pelobates</taxon>
    </lineage>
</organism>
<evidence type="ECO:0000313" key="3">
    <source>
        <dbReference type="Proteomes" id="UP001295444"/>
    </source>
</evidence>
<feature type="compositionally biased region" description="Basic residues" evidence="1">
    <location>
        <begin position="40"/>
        <end position="57"/>
    </location>
</feature>
<sequence length="166" mass="18906">AKCDAVCLRFWDLGAHIPFRFLLHWQRATAHSPTRSRVAQAKRCHHMSRHKPRRPSGRSKDRALPTRSNHTEAEQKHQRHLREASADHPPPCGVPMSHNPKSIATGQSARRHHLPTKQPAPLKQTRRAETPSHQTHSASNKKMPQRTSTSAPDPQPWPPERASARY</sequence>
<evidence type="ECO:0000313" key="2">
    <source>
        <dbReference type="EMBL" id="CAH2274289.1"/>
    </source>
</evidence>
<evidence type="ECO:0000256" key="1">
    <source>
        <dbReference type="SAM" id="MobiDB-lite"/>
    </source>
</evidence>
<feature type="non-terminal residue" evidence="2">
    <location>
        <position position="1"/>
    </location>
</feature>
<dbReference type="EMBL" id="OW240914">
    <property type="protein sequence ID" value="CAH2274289.1"/>
    <property type="molecule type" value="Genomic_DNA"/>
</dbReference>
<dbReference type="Proteomes" id="UP001295444">
    <property type="component" value="Chromosome 03"/>
</dbReference>
<feature type="region of interest" description="Disordered" evidence="1">
    <location>
        <begin position="33"/>
        <end position="166"/>
    </location>
</feature>
<name>A0AAD1RM56_PELCU</name>
<feature type="compositionally biased region" description="Basic and acidic residues" evidence="1">
    <location>
        <begin position="58"/>
        <end position="86"/>
    </location>
</feature>
<keyword evidence="3" id="KW-1185">Reference proteome</keyword>
<feature type="compositionally biased region" description="Polar residues" evidence="1">
    <location>
        <begin position="131"/>
        <end position="152"/>
    </location>
</feature>
<gene>
    <name evidence="2" type="ORF">PECUL_23A002224</name>
</gene>
<feature type="non-terminal residue" evidence="2">
    <location>
        <position position="166"/>
    </location>
</feature>
<proteinExistence type="predicted"/>
<protein>
    <submittedName>
        <fullName evidence="2">Uncharacterized protein</fullName>
    </submittedName>
</protein>
<accession>A0AAD1RM56</accession>